<comment type="caution">
    <text evidence="6">The sequence shown here is derived from an EMBL/GenBank/DDBJ whole genome shotgun (WGS) entry which is preliminary data.</text>
</comment>
<dbReference type="InterPro" id="IPR013083">
    <property type="entry name" value="Znf_RING/FYVE/PHD"/>
</dbReference>
<keyword evidence="1" id="KW-0479">Metal-binding</keyword>
<accession>A0ABN8Q2U0</accession>
<keyword evidence="7" id="KW-1185">Reference proteome</keyword>
<protein>
    <recommendedName>
        <fullName evidence="5">RING-type domain-containing protein</fullName>
    </recommendedName>
</protein>
<dbReference type="Proteomes" id="UP001159405">
    <property type="component" value="Unassembled WGS sequence"/>
</dbReference>
<evidence type="ECO:0000256" key="4">
    <source>
        <dbReference type="PROSITE-ProRule" id="PRU00175"/>
    </source>
</evidence>
<reference evidence="6 7" key="1">
    <citation type="submission" date="2022-05" db="EMBL/GenBank/DDBJ databases">
        <authorList>
            <consortium name="Genoscope - CEA"/>
            <person name="William W."/>
        </authorList>
    </citation>
    <scope>NUCLEOTIDE SEQUENCE [LARGE SCALE GENOMIC DNA]</scope>
</reference>
<evidence type="ECO:0000256" key="3">
    <source>
        <dbReference type="ARBA" id="ARBA00022833"/>
    </source>
</evidence>
<feature type="domain" description="RING-type" evidence="5">
    <location>
        <begin position="7"/>
        <end position="34"/>
    </location>
</feature>
<evidence type="ECO:0000313" key="6">
    <source>
        <dbReference type="EMBL" id="CAH3153460.1"/>
    </source>
</evidence>
<dbReference type="PANTHER" id="PTHR10131">
    <property type="entry name" value="TNF RECEPTOR ASSOCIATED FACTOR"/>
    <property type="match status" value="1"/>
</dbReference>
<dbReference type="InterPro" id="IPR018957">
    <property type="entry name" value="Znf_C3HC4_RING-type"/>
</dbReference>
<dbReference type="EMBL" id="CALNXK010000096">
    <property type="protein sequence ID" value="CAH3153460.1"/>
    <property type="molecule type" value="Genomic_DNA"/>
</dbReference>
<evidence type="ECO:0000313" key="7">
    <source>
        <dbReference type="Proteomes" id="UP001159405"/>
    </source>
</evidence>
<dbReference type="InterPro" id="IPR001841">
    <property type="entry name" value="Znf_RING"/>
</dbReference>
<evidence type="ECO:0000256" key="1">
    <source>
        <dbReference type="ARBA" id="ARBA00022723"/>
    </source>
</evidence>
<proteinExistence type="predicted"/>
<evidence type="ECO:0000256" key="2">
    <source>
        <dbReference type="ARBA" id="ARBA00022771"/>
    </source>
</evidence>
<dbReference type="SUPFAM" id="SSF49599">
    <property type="entry name" value="TRAF domain-like"/>
    <property type="match status" value="2"/>
</dbReference>
<organism evidence="6 7">
    <name type="scientific">Porites lobata</name>
    <dbReference type="NCBI Taxonomy" id="104759"/>
    <lineage>
        <taxon>Eukaryota</taxon>
        <taxon>Metazoa</taxon>
        <taxon>Cnidaria</taxon>
        <taxon>Anthozoa</taxon>
        <taxon>Hexacorallia</taxon>
        <taxon>Scleractinia</taxon>
        <taxon>Fungiina</taxon>
        <taxon>Poritidae</taxon>
        <taxon>Porites</taxon>
    </lineage>
</organism>
<keyword evidence="3" id="KW-0862">Zinc</keyword>
<dbReference type="SUPFAM" id="SSF57850">
    <property type="entry name" value="RING/U-box"/>
    <property type="match status" value="1"/>
</dbReference>
<name>A0ABN8Q2U0_9CNID</name>
<dbReference type="Gene3D" id="3.30.40.10">
    <property type="entry name" value="Zinc/RING finger domain, C3HC4 (zinc finger)"/>
    <property type="match status" value="1"/>
</dbReference>
<dbReference type="PROSITE" id="PS50089">
    <property type="entry name" value="ZF_RING_2"/>
    <property type="match status" value="1"/>
</dbReference>
<gene>
    <name evidence="6" type="ORF">PLOB_00049609</name>
</gene>
<dbReference type="PANTHER" id="PTHR10131:SF94">
    <property type="entry name" value="TNF RECEPTOR-ASSOCIATED FACTOR 4"/>
    <property type="match status" value="1"/>
</dbReference>
<keyword evidence="2 4" id="KW-0863">Zinc-finger</keyword>
<dbReference type="Pfam" id="PF00097">
    <property type="entry name" value="zf-C3HC4"/>
    <property type="match status" value="1"/>
</dbReference>
<evidence type="ECO:0000259" key="5">
    <source>
        <dbReference type="PROSITE" id="PS50089"/>
    </source>
</evidence>
<sequence>MLKPTALPCGHSDCQECLAKLLALKPNPKCPLCKKCIPSNDPLNINYILHDITGKLQVYCTNEGCHWTGTYDGTEHHANRCERVKVECENNGCTDAHLQGRCTAELIRLLSFVIILTVFIFRCNLTLHFSECQEKAVQCTVSGCRTIMRRKSLQEHVVTAASSHAVLQSREVQRLRGIIHFKEKMPSMEVIEEGIVSFRWRLREGWRSIKESIASSEYRCPNGHQWHGLLIYEGGKLSVYVQLISAVTPVLVEGR</sequence>